<name>A0AB33K5R5_9ACTN</name>
<dbReference type="EMBL" id="AP035882">
    <property type="protein sequence ID" value="BFP50102.1"/>
    <property type="molecule type" value="Genomic_DNA"/>
</dbReference>
<feature type="coiled-coil region" evidence="1">
    <location>
        <begin position="56"/>
        <end position="111"/>
    </location>
</feature>
<gene>
    <name evidence="3" type="ORF">KCMC57_64700</name>
</gene>
<reference evidence="3" key="1">
    <citation type="submission" date="2024-07" db="EMBL/GenBank/DDBJ databases">
        <title>Complete genome sequences of cellulolytic bacteria, Kitasatospora sp. CMC57 and Streptomyces sp. CMC78, isolated from Japanese agricultural soil.</title>
        <authorList>
            <person name="Hashimoto T."/>
            <person name="Ito M."/>
            <person name="Iwamoto M."/>
            <person name="Fukahori D."/>
            <person name="Shoda T."/>
            <person name="Sakoda M."/>
            <person name="Morohoshi T."/>
            <person name="Mitsuboshi M."/>
            <person name="Nishizawa T."/>
        </authorList>
    </citation>
    <scope>NUCLEOTIDE SEQUENCE</scope>
    <source>
        <strain evidence="3">CMC57</strain>
        <plasmid evidence="3">pCMC57_01</plasmid>
    </source>
</reference>
<keyword evidence="1" id="KW-0175">Coiled coil</keyword>
<feature type="compositionally biased region" description="Low complexity" evidence="2">
    <location>
        <begin position="142"/>
        <end position="152"/>
    </location>
</feature>
<geneLocation type="plasmid" evidence="3">
    <name>pCMC57_01</name>
</geneLocation>
<dbReference type="RefSeq" id="WP_407992340.1">
    <property type="nucleotide sequence ID" value="NZ_AP035882.1"/>
</dbReference>
<evidence type="ECO:0000256" key="1">
    <source>
        <dbReference type="SAM" id="Coils"/>
    </source>
</evidence>
<protein>
    <submittedName>
        <fullName evidence="3">Uncharacterized protein</fullName>
    </submittedName>
</protein>
<feature type="region of interest" description="Disordered" evidence="2">
    <location>
        <begin position="137"/>
        <end position="160"/>
    </location>
</feature>
<evidence type="ECO:0000313" key="3">
    <source>
        <dbReference type="EMBL" id="BFP50102.1"/>
    </source>
</evidence>
<dbReference type="AlphaFoldDB" id="A0AB33K5R5"/>
<organism evidence="3">
    <name type="scientific">Kitasatospora sp. CMC57</name>
    <dbReference type="NCBI Taxonomy" id="3231513"/>
    <lineage>
        <taxon>Bacteria</taxon>
        <taxon>Bacillati</taxon>
        <taxon>Actinomycetota</taxon>
        <taxon>Actinomycetes</taxon>
        <taxon>Kitasatosporales</taxon>
        <taxon>Streptomycetaceae</taxon>
        <taxon>Kitasatospora</taxon>
    </lineage>
</organism>
<dbReference type="KEGG" id="kic:KCMC57_64700"/>
<evidence type="ECO:0000256" key="2">
    <source>
        <dbReference type="SAM" id="MobiDB-lite"/>
    </source>
</evidence>
<accession>A0AB33K5R5</accession>
<keyword evidence="3" id="KW-0614">Plasmid</keyword>
<proteinExistence type="predicted"/>
<sequence>MGEKTTHRRRPASYLALMVRNELLRTIAQRHRAAKVVADESASRYQQLYLGGVHLIAGLQTELAHVHDQLAALEAMAERDAPMVSGWKVDLDAARAENRVLVARVVELEAAARAVRPLVASPVVIRAGLHQRLADAAGPAGVPTQPVQPVTPLWERGAVS</sequence>